<evidence type="ECO:0000259" key="2">
    <source>
        <dbReference type="Pfam" id="PF14111"/>
    </source>
</evidence>
<dbReference type="Pfam" id="PF14111">
    <property type="entry name" value="DUF4283"/>
    <property type="match status" value="1"/>
</dbReference>
<feature type="domain" description="DUF4283" evidence="2">
    <location>
        <begin position="37"/>
        <end position="116"/>
    </location>
</feature>
<accession>A0A8X7S846</accession>
<dbReference type="InterPro" id="IPR040256">
    <property type="entry name" value="At4g02000-like"/>
</dbReference>
<feature type="compositionally biased region" description="Basic and acidic residues" evidence="1">
    <location>
        <begin position="1"/>
        <end position="14"/>
    </location>
</feature>
<evidence type="ECO:0000313" key="4">
    <source>
        <dbReference type="Proteomes" id="UP000886595"/>
    </source>
</evidence>
<dbReference type="EMBL" id="JAAMPC010000008">
    <property type="protein sequence ID" value="KAG2299304.1"/>
    <property type="molecule type" value="Genomic_DNA"/>
</dbReference>
<protein>
    <recommendedName>
        <fullName evidence="2">DUF4283 domain-containing protein</fullName>
    </recommendedName>
</protein>
<dbReference type="OrthoDB" id="1031350at2759"/>
<name>A0A8X7S846_BRACI</name>
<dbReference type="InterPro" id="IPR025558">
    <property type="entry name" value="DUF4283"/>
</dbReference>
<dbReference type="PANTHER" id="PTHR31286">
    <property type="entry name" value="GLYCINE-RICH CELL WALL STRUCTURAL PROTEIN 1.8-LIKE"/>
    <property type="match status" value="1"/>
</dbReference>
<comment type="caution">
    <text evidence="3">The sequence shown here is derived from an EMBL/GenBank/DDBJ whole genome shotgun (WGS) entry which is preliminary data.</text>
</comment>
<dbReference type="Proteomes" id="UP000886595">
    <property type="component" value="Unassembled WGS sequence"/>
</dbReference>
<evidence type="ECO:0000256" key="1">
    <source>
        <dbReference type="SAM" id="MobiDB-lite"/>
    </source>
</evidence>
<dbReference type="AlphaFoldDB" id="A0A8X7S846"/>
<gene>
    <name evidence="3" type="ORF">Bca52824_035776</name>
</gene>
<sequence length="169" mass="19747">MKNQLSRKDKEKWVAEQPRQARRPPIQLPTVNNNALIEDNKFTLIGRVTNPTIQKARALVDFFLQHWRVAGQITGRALGPHMFQFKFETEQDLQLILSEGAYHFKRWMIILQKWEPIVSDHFPAFISFLITIHGIPLHYWTEEALRAIGKELGPVEGFDVEKGRMRALF</sequence>
<proteinExistence type="predicted"/>
<organism evidence="3 4">
    <name type="scientific">Brassica carinata</name>
    <name type="common">Ethiopian mustard</name>
    <name type="synonym">Abyssinian cabbage</name>
    <dbReference type="NCBI Taxonomy" id="52824"/>
    <lineage>
        <taxon>Eukaryota</taxon>
        <taxon>Viridiplantae</taxon>
        <taxon>Streptophyta</taxon>
        <taxon>Embryophyta</taxon>
        <taxon>Tracheophyta</taxon>
        <taxon>Spermatophyta</taxon>
        <taxon>Magnoliopsida</taxon>
        <taxon>eudicotyledons</taxon>
        <taxon>Gunneridae</taxon>
        <taxon>Pentapetalae</taxon>
        <taxon>rosids</taxon>
        <taxon>malvids</taxon>
        <taxon>Brassicales</taxon>
        <taxon>Brassicaceae</taxon>
        <taxon>Brassiceae</taxon>
        <taxon>Brassica</taxon>
    </lineage>
</organism>
<dbReference type="PANTHER" id="PTHR31286:SF163">
    <property type="entry name" value="ZINC KNUCKLE CX2CX4HX4C DOMAIN-CONTAINING PROTEIN"/>
    <property type="match status" value="1"/>
</dbReference>
<feature type="region of interest" description="Disordered" evidence="1">
    <location>
        <begin position="1"/>
        <end position="25"/>
    </location>
</feature>
<evidence type="ECO:0000313" key="3">
    <source>
        <dbReference type="EMBL" id="KAG2299304.1"/>
    </source>
</evidence>
<reference evidence="3 4" key="1">
    <citation type="submission" date="2020-02" db="EMBL/GenBank/DDBJ databases">
        <authorList>
            <person name="Ma Q."/>
            <person name="Huang Y."/>
            <person name="Song X."/>
            <person name="Pei D."/>
        </authorList>
    </citation>
    <scope>NUCLEOTIDE SEQUENCE [LARGE SCALE GENOMIC DNA]</scope>
    <source>
        <strain evidence="3">Sxm20200214</strain>
        <tissue evidence="3">Leaf</tissue>
    </source>
</reference>
<keyword evidence="4" id="KW-1185">Reference proteome</keyword>